<dbReference type="KEGG" id="dfa:DFA_02212"/>
<dbReference type="RefSeq" id="XP_004357446.1">
    <property type="nucleotide sequence ID" value="XM_004357390.1"/>
</dbReference>
<keyword evidence="2" id="KW-1185">Reference proteome</keyword>
<gene>
    <name evidence="1" type="ORF">DFA_02212</name>
</gene>
<dbReference type="AlphaFoldDB" id="F4PYU0"/>
<sequence>MTTTTSTTITPTDKKVVKKLKQNHIENIKTKEEIRDINLEDNLEGDQDEDEKMKESLVKDDQVDRYALTIDDFDINISNIMESFDKSKDRTSFLLEKETLYMSYMHV</sequence>
<evidence type="ECO:0000313" key="2">
    <source>
        <dbReference type="Proteomes" id="UP000007797"/>
    </source>
</evidence>
<protein>
    <submittedName>
        <fullName evidence="1">Uncharacterized protein</fullName>
    </submittedName>
</protein>
<reference evidence="2" key="1">
    <citation type="journal article" date="2011" name="Genome Res.">
        <title>Phylogeny-wide analysis of social amoeba genomes highlights ancient origins for complex intercellular communication.</title>
        <authorList>
            <person name="Heidel A.J."/>
            <person name="Lawal H.M."/>
            <person name="Felder M."/>
            <person name="Schilde C."/>
            <person name="Helps N.R."/>
            <person name="Tunggal B."/>
            <person name="Rivero F."/>
            <person name="John U."/>
            <person name="Schleicher M."/>
            <person name="Eichinger L."/>
            <person name="Platzer M."/>
            <person name="Noegel A.A."/>
            <person name="Schaap P."/>
            <person name="Gloeckner G."/>
        </authorList>
    </citation>
    <scope>NUCLEOTIDE SEQUENCE [LARGE SCALE GENOMIC DNA]</scope>
    <source>
        <strain evidence="2">SH3</strain>
    </source>
</reference>
<organism evidence="1 2">
    <name type="scientific">Cavenderia fasciculata</name>
    <name type="common">Slime mold</name>
    <name type="synonym">Dictyostelium fasciculatum</name>
    <dbReference type="NCBI Taxonomy" id="261658"/>
    <lineage>
        <taxon>Eukaryota</taxon>
        <taxon>Amoebozoa</taxon>
        <taxon>Evosea</taxon>
        <taxon>Eumycetozoa</taxon>
        <taxon>Dictyostelia</taxon>
        <taxon>Acytosteliales</taxon>
        <taxon>Cavenderiaceae</taxon>
        <taxon>Cavenderia</taxon>
    </lineage>
</organism>
<accession>F4PYU0</accession>
<name>F4PYU0_CACFS</name>
<evidence type="ECO:0000313" key="1">
    <source>
        <dbReference type="EMBL" id="EGG18969.1"/>
    </source>
</evidence>
<dbReference type="EMBL" id="GL883016">
    <property type="protein sequence ID" value="EGG18969.1"/>
    <property type="molecule type" value="Genomic_DNA"/>
</dbReference>
<dbReference type="Proteomes" id="UP000007797">
    <property type="component" value="Unassembled WGS sequence"/>
</dbReference>
<dbReference type="GeneID" id="14871047"/>
<proteinExistence type="predicted"/>